<comment type="subcellular location">
    <subcellularLocation>
        <location evidence="1">Membrane</location>
        <topology evidence="1">Multi-pass membrane protein</topology>
    </subcellularLocation>
</comment>
<organism evidence="8 9">
    <name type="scientific">[Torrubiella] hemipterigena</name>
    <dbReference type="NCBI Taxonomy" id="1531966"/>
    <lineage>
        <taxon>Eukaryota</taxon>
        <taxon>Fungi</taxon>
        <taxon>Dikarya</taxon>
        <taxon>Ascomycota</taxon>
        <taxon>Pezizomycotina</taxon>
        <taxon>Sordariomycetes</taxon>
        <taxon>Hypocreomycetidae</taxon>
        <taxon>Hypocreales</taxon>
        <taxon>Clavicipitaceae</taxon>
        <taxon>Clavicipitaceae incertae sedis</taxon>
        <taxon>'Torrubiella' clade</taxon>
    </lineage>
</organism>
<dbReference type="GO" id="GO:0022857">
    <property type="term" value="F:transmembrane transporter activity"/>
    <property type="evidence" value="ECO:0007669"/>
    <property type="project" value="InterPro"/>
</dbReference>
<dbReference type="AlphaFoldDB" id="A0A0A1T597"/>
<evidence type="ECO:0000256" key="2">
    <source>
        <dbReference type="ARBA" id="ARBA00022448"/>
    </source>
</evidence>
<dbReference type="PANTHER" id="PTHR23501:SF177">
    <property type="entry name" value="MAJOR FACILITATOR SUPERFAMILY (MFS) PROFILE DOMAIN-CONTAINING PROTEIN-RELATED"/>
    <property type="match status" value="1"/>
</dbReference>
<feature type="transmembrane region" description="Helical" evidence="6">
    <location>
        <begin position="81"/>
        <end position="101"/>
    </location>
</feature>
<dbReference type="SUPFAM" id="SSF103473">
    <property type="entry name" value="MFS general substrate transporter"/>
    <property type="match status" value="1"/>
</dbReference>
<reference evidence="8 9" key="1">
    <citation type="journal article" date="2015" name="Genome Announc.">
        <title>Draft Genome Sequence and Gene Annotation of the Entomopathogenic Fungus Verticillium hemipterigenum.</title>
        <authorList>
            <person name="Horn F."/>
            <person name="Habel A."/>
            <person name="Scharf D.H."/>
            <person name="Dworschak J."/>
            <person name="Brakhage A.A."/>
            <person name="Guthke R."/>
            <person name="Hertweck C."/>
            <person name="Linde J."/>
        </authorList>
    </citation>
    <scope>NUCLEOTIDE SEQUENCE [LARGE SCALE GENOMIC DNA]</scope>
</reference>
<proteinExistence type="predicted"/>
<keyword evidence="5 6" id="KW-0472">Membrane</keyword>
<feature type="domain" description="Major facilitator superfamily (MFS) profile" evidence="7">
    <location>
        <begin position="17"/>
        <end position="173"/>
    </location>
</feature>
<protein>
    <recommendedName>
        <fullName evidence="7">Major facilitator superfamily (MFS) profile domain-containing protein</fullName>
    </recommendedName>
</protein>
<dbReference type="InterPro" id="IPR036259">
    <property type="entry name" value="MFS_trans_sf"/>
</dbReference>
<evidence type="ECO:0000256" key="5">
    <source>
        <dbReference type="ARBA" id="ARBA00023136"/>
    </source>
</evidence>
<evidence type="ECO:0000256" key="1">
    <source>
        <dbReference type="ARBA" id="ARBA00004141"/>
    </source>
</evidence>
<evidence type="ECO:0000259" key="7">
    <source>
        <dbReference type="PROSITE" id="PS50850"/>
    </source>
</evidence>
<evidence type="ECO:0000256" key="3">
    <source>
        <dbReference type="ARBA" id="ARBA00022692"/>
    </source>
</evidence>
<evidence type="ECO:0000256" key="4">
    <source>
        <dbReference type="ARBA" id="ARBA00022989"/>
    </source>
</evidence>
<feature type="transmembrane region" description="Helical" evidence="6">
    <location>
        <begin position="54"/>
        <end position="74"/>
    </location>
</feature>
<dbReference type="InterPro" id="IPR011701">
    <property type="entry name" value="MFS"/>
</dbReference>
<keyword evidence="4 6" id="KW-1133">Transmembrane helix</keyword>
<evidence type="ECO:0000313" key="9">
    <source>
        <dbReference type="Proteomes" id="UP000039046"/>
    </source>
</evidence>
<sequence>MSNTTASLPGPTRFALTMFALFMGMFTANLDSTILATANPKITAEFHSLSDIDWYGSSAFLTFAAFQTTWGKIFKYFHIKWAHLATLFLFELGSLICAVVPNSVTLIVGRSIAGIGGAGLCTGTFVIIGYTVEPKRQPMFMGVMGATYALASFVGPIVGGACRDCYVALVLLD</sequence>
<evidence type="ECO:0000256" key="6">
    <source>
        <dbReference type="SAM" id="Phobius"/>
    </source>
</evidence>
<feature type="transmembrane region" description="Helical" evidence="6">
    <location>
        <begin position="139"/>
        <end position="159"/>
    </location>
</feature>
<dbReference type="GO" id="GO:0005886">
    <property type="term" value="C:plasma membrane"/>
    <property type="evidence" value="ECO:0007669"/>
    <property type="project" value="TreeGrafter"/>
</dbReference>
<keyword evidence="9" id="KW-1185">Reference proteome</keyword>
<dbReference type="InterPro" id="IPR020846">
    <property type="entry name" value="MFS_dom"/>
</dbReference>
<gene>
    <name evidence="8" type="ORF">VHEMI01380</name>
</gene>
<dbReference type="PROSITE" id="PS50850">
    <property type="entry name" value="MFS"/>
    <property type="match status" value="1"/>
</dbReference>
<dbReference type="Proteomes" id="UP000039046">
    <property type="component" value="Unassembled WGS sequence"/>
</dbReference>
<evidence type="ECO:0000313" key="8">
    <source>
        <dbReference type="EMBL" id="CEJ81240.1"/>
    </source>
</evidence>
<dbReference type="OrthoDB" id="5153360at2759"/>
<accession>A0A0A1T597</accession>
<dbReference type="Pfam" id="PF07690">
    <property type="entry name" value="MFS_1"/>
    <property type="match status" value="1"/>
</dbReference>
<dbReference type="PANTHER" id="PTHR23501">
    <property type="entry name" value="MAJOR FACILITATOR SUPERFAMILY"/>
    <property type="match status" value="1"/>
</dbReference>
<dbReference type="STRING" id="1531966.A0A0A1T597"/>
<dbReference type="HOGENOM" id="CLU_000960_10_3_1"/>
<keyword evidence="3 6" id="KW-0812">Transmembrane</keyword>
<dbReference type="Gene3D" id="1.20.1250.20">
    <property type="entry name" value="MFS general substrate transporter like domains"/>
    <property type="match status" value="1"/>
</dbReference>
<keyword evidence="2" id="KW-0813">Transport</keyword>
<name>A0A0A1T597_9HYPO</name>
<feature type="transmembrane region" description="Helical" evidence="6">
    <location>
        <begin position="107"/>
        <end position="132"/>
    </location>
</feature>
<dbReference type="EMBL" id="CDHN01000001">
    <property type="protein sequence ID" value="CEJ81240.1"/>
    <property type="molecule type" value="Genomic_DNA"/>
</dbReference>